<dbReference type="NCBIfam" id="NF040601">
    <property type="entry name" value="TerS_not_xtmA"/>
    <property type="match status" value="1"/>
</dbReference>
<evidence type="ECO:0000313" key="1">
    <source>
        <dbReference type="EMBL" id="MBC8581073.1"/>
    </source>
</evidence>
<dbReference type="InterPro" id="IPR036388">
    <property type="entry name" value="WH-like_DNA-bd_sf"/>
</dbReference>
<name>A0A926EN32_9FIRM</name>
<dbReference type="RefSeq" id="WP_249333800.1">
    <property type="nucleotide sequence ID" value="NZ_JACRSY010000036.1"/>
</dbReference>
<gene>
    <name evidence="1" type="ORF">H8718_16270</name>
</gene>
<sequence>MIKIREPDNIREKVHEDYKRGMTYKEIASKYDISQNTISSWRKRYKWSKDKVISSKQKGKVGAPKGNKNNLKHGLYSKYMPKEIQSIMEEINNESQIDILWQGILIQYARVIQSQKIMHVKNKKDMTKELRKEKVIDGDKYSTEEKEYEIQFAWDKQANFLRAQSTAMATLNRMLKEYDEMIHKNWELATEEQKARIVAMKSKVKGNTSNQEKDVAAALRGLIDAVNT</sequence>
<dbReference type="InterPro" id="IPR009057">
    <property type="entry name" value="Homeodomain-like_sf"/>
</dbReference>
<protein>
    <submittedName>
        <fullName evidence="1">Helix-turn-helix domain-containing protein</fullName>
    </submittedName>
</protein>
<dbReference type="SUPFAM" id="SSF46689">
    <property type="entry name" value="Homeodomain-like"/>
    <property type="match status" value="1"/>
</dbReference>
<dbReference type="Pfam" id="PF13384">
    <property type="entry name" value="HTH_23"/>
    <property type="match status" value="1"/>
</dbReference>
<dbReference type="Proteomes" id="UP000655830">
    <property type="component" value="Unassembled WGS sequence"/>
</dbReference>
<reference evidence="1" key="1">
    <citation type="submission" date="2020-08" db="EMBL/GenBank/DDBJ databases">
        <title>Genome public.</title>
        <authorList>
            <person name="Liu C."/>
            <person name="Sun Q."/>
        </authorList>
    </citation>
    <scope>NUCLEOTIDE SEQUENCE</scope>
    <source>
        <strain evidence="1">NSJ-12</strain>
    </source>
</reference>
<organism evidence="1 2">
    <name type="scientific">Zhenhengia yiwuensis</name>
    <dbReference type="NCBI Taxonomy" id="2763666"/>
    <lineage>
        <taxon>Bacteria</taxon>
        <taxon>Bacillati</taxon>
        <taxon>Bacillota</taxon>
        <taxon>Clostridia</taxon>
        <taxon>Lachnospirales</taxon>
        <taxon>Lachnospiraceae</taxon>
        <taxon>Zhenhengia</taxon>
    </lineage>
</organism>
<comment type="caution">
    <text evidence="1">The sequence shown here is derived from an EMBL/GenBank/DDBJ whole genome shotgun (WGS) entry which is preliminary data.</text>
</comment>
<accession>A0A926EN32</accession>
<dbReference type="Gene3D" id="1.10.10.10">
    <property type="entry name" value="Winged helix-like DNA-binding domain superfamily/Winged helix DNA-binding domain"/>
    <property type="match status" value="1"/>
</dbReference>
<dbReference type="EMBL" id="JACRSY010000036">
    <property type="protein sequence ID" value="MBC8581073.1"/>
    <property type="molecule type" value="Genomic_DNA"/>
</dbReference>
<dbReference type="AlphaFoldDB" id="A0A926EN32"/>
<evidence type="ECO:0000313" key="2">
    <source>
        <dbReference type="Proteomes" id="UP000655830"/>
    </source>
</evidence>
<proteinExistence type="predicted"/>
<keyword evidence="2" id="KW-1185">Reference proteome</keyword>